<dbReference type="PANTHER" id="PTHR21301:SF10">
    <property type="entry name" value="REVERSE TRANSCRIPTASE DOMAIN-CONTAINING PROTEIN"/>
    <property type="match status" value="1"/>
</dbReference>
<evidence type="ECO:0000313" key="3">
    <source>
        <dbReference type="EMBL" id="CAF1529760.1"/>
    </source>
</evidence>
<proteinExistence type="predicted"/>
<dbReference type="EMBL" id="CAJNOQ010012770">
    <property type="protein sequence ID" value="CAF1307635.1"/>
    <property type="molecule type" value="Genomic_DNA"/>
</dbReference>
<accession>A0A815E4Y5</accession>
<dbReference type="PANTHER" id="PTHR21301">
    <property type="entry name" value="REVERSE TRANSCRIPTASE"/>
    <property type="match status" value="1"/>
</dbReference>
<dbReference type="Pfam" id="PF26215">
    <property type="entry name" value="HTH_animal"/>
    <property type="match status" value="1"/>
</dbReference>
<dbReference type="OrthoDB" id="10026883at2759"/>
<dbReference type="EMBL" id="CAJOBA010059525">
    <property type="protein sequence ID" value="CAF4316675.1"/>
    <property type="molecule type" value="Genomic_DNA"/>
</dbReference>
<evidence type="ECO:0000313" key="5">
    <source>
        <dbReference type="EMBL" id="CAF4316675.1"/>
    </source>
</evidence>
<evidence type="ECO:0000313" key="6">
    <source>
        <dbReference type="Proteomes" id="UP000663829"/>
    </source>
</evidence>
<gene>
    <name evidence="2" type="ORF">GPM918_LOCUS28837</name>
    <name evidence="3" type="ORF">OVA965_LOCUS38192</name>
    <name evidence="4" type="ORF">SRO942_LOCUS29369</name>
    <name evidence="5" type="ORF">TMI583_LOCUS39358</name>
</gene>
<comment type="caution">
    <text evidence="2">The sequence shown here is derived from an EMBL/GenBank/DDBJ whole genome shotgun (WGS) entry which is preliminary data.</text>
</comment>
<dbReference type="InterPro" id="IPR058912">
    <property type="entry name" value="HTH_animal"/>
</dbReference>
<organism evidence="2 6">
    <name type="scientific">Didymodactylos carnosus</name>
    <dbReference type="NCBI Taxonomy" id="1234261"/>
    <lineage>
        <taxon>Eukaryota</taxon>
        <taxon>Metazoa</taxon>
        <taxon>Spiralia</taxon>
        <taxon>Gnathifera</taxon>
        <taxon>Rotifera</taxon>
        <taxon>Eurotatoria</taxon>
        <taxon>Bdelloidea</taxon>
        <taxon>Philodinida</taxon>
        <taxon>Philodinidae</taxon>
        <taxon>Didymodactylos</taxon>
    </lineage>
</organism>
<evidence type="ECO:0000313" key="4">
    <source>
        <dbReference type="EMBL" id="CAF4142316.1"/>
    </source>
</evidence>
<keyword evidence="6" id="KW-1185">Reference proteome</keyword>
<protein>
    <recommendedName>
        <fullName evidence="1">Helix-turn-helix domain-containing protein</fullName>
    </recommendedName>
</protein>
<reference evidence="2" key="1">
    <citation type="submission" date="2021-02" db="EMBL/GenBank/DDBJ databases">
        <authorList>
            <person name="Nowell W R."/>
        </authorList>
    </citation>
    <scope>NUCLEOTIDE SEQUENCE</scope>
</reference>
<sequence>MNNILRQITNTFGLYVRYIDDIFIIINWPIRHFLKQIDCWNEFDSNIKLLANINLKANFLDLYMENQDGTLFSSIYHKPSYEPYYLPFNSTYPLHMKNNISFTMLLRGISYCSTFEAYSYEHDQLRMALLLNKYPSKIY</sequence>
<dbReference type="Proteomes" id="UP000682733">
    <property type="component" value="Unassembled WGS sequence"/>
</dbReference>
<dbReference type="Proteomes" id="UP000677228">
    <property type="component" value="Unassembled WGS sequence"/>
</dbReference>
<dbReference type="Proteomes" id="UP000681722">
    <property type="component" value="Unassembled WGS sequence"/>
</dbReference>
<dbReference type="EMBL" id="CAJNOK010037303">
    <property type="protein sequence ID" value="CAF1529760.1"/>
    <property type="molecule type" value="Genomic_DNA"/>
</dbReference>
<feature type="domain" description="Helix-turn-helix" evidence="1">
    <location>
        <begin position="84"/>
        <end position="137"/>
    </location>
</feature>
<dbReference type="Proteomes" id="UP000663829">
    <property type="component" value="Unassembled WGS sequence"/>
</dbReference>
<evidence type="ECO:0000259" key="1">
    <source>
        <dbReference type="Pfam" id="PF26215"/>
    </source>
</evidence>
<name>A0A815E4Y5_9BILA</name>
<dbReference type="AlphaFoldDB" id="A0A815E4Y5"/>
<dbReference type="EMBL" id="CAJOBC010040679">
    <property type="protein sequence ID" value="CAF4142316.1"/>
    <property type="molecule type" value="Genomic_DNA"/>
</dbReference>
<evidence type="ECO:0000313" key="2">
    <source>
        <dbReference type="EMBL" id="CAF1307635.1"/>
    </source>
</evidence>